<accession>A0A0A1F889</accession>
<name>A0A0A1F889_9BURK</name>
<organism evidence="2 3">
    <name type="scientific">Collimonas arenae</name>
    <dbReference type="NCBI Taxonomy" id="279058"/>
    <lineage>
        <taxon>Bacteria</taxon>
        <taxon>Pseudomonadati</taxon>
        <taxon>Pseudomonadota</taxon>
        <taxon>Betaproteobacteria</taxon>
        <taxon>Burkholderiales</taxon>
        <taxon>Oxalobacteraceae</taxon>
        <taxon>Collimonas</taxon>
    </lineage>
</organism>
<evidence type="ECO:0000259" key="1">
    <source>
        <dbReference type="Pfam" id="PF10099"/>
    </source>
</evidence>
<dbReference type="PANTHER" id="PTHR37461">
    <property type="entry name" value="ANTI-SIGMA-K FACTOR RSKA"/>
    <property type="match status" value="1"/>
</dbReference>
<dbReference type="Pfam" id="PF10099">
    <property type="entry name" value="RskA_C"/>
    <property type="match status" value="1"/>
</dbReference>
<dbReference type="KEGG" id="care:LT85_0714"/>
<dbReference type="RefSeq" id="WP_038485342.1">
    <property type="nucleotide sequence ID" value="NZ_CP009962.1"/>
</dbReference>
<reference evidence="3" key="1">
    <citation type="journal article" date="2014" name="Soil Biol. Biochem.">
        <title>Structure and function of bacterial communities in ageing soils: Insights from the Mendocino ecological staircase.</title>
        <authorList>
            <person name="Uroz S."/>
            <person name="Tech J.J."/>
            <person name="Sawaya N.A."/>
            <person name="Frey-Klett P."/>
            <person name="Leveau J.H.J."/>
        </authorList>
    </citation>
    <scope>NUCLEOTIDE SEQUENCE [LARGE SCALE GENOMIC DNA]</scope>
    <source>
        <strain evidence="3">Cal35</strain>
    </source>
</reference>
<dbReference type="GO" id="GO:0006417">
    <property type="term" value="P:regulation of translation"/>
    <property type="evidence" value="ECO:0007669"/>
    <property type="project" value="TreeGrafter"/>
</dbReference>
<sequence length="242" mass="25966">MNIQTNPSLVDKLAAEYVLGTLRGGARRRFESLLRRHDVLRIAVAEWQDRLHPMAEFAPAAQPSAAVWPAIEAKLGLSSKPQRKRPFWFELREDISFWRGLGMFSTTAAIILTSLLLTKQLQPLPAAVPTPASYIAMLSNDQAQPIAVVTGDAQNGQMTVKVVTAQTIAADKSLELWAVPKDGPPRSLGLLTANGSVTLALPANATPQSIPLLAVTLEPKGGSPNPNGPTGPIVFKGAWVQI</sequence>
<dbReference type="STRING" id="279058.LT85_0714"/>
<evidence type="ECO:0000313" key="2">
    <source>
        <dbReference type="EMBL" id="AIY39874.1"/>
    </source>
</evidence>
<dbReference type="PANTHER" id="PTHR37461:SF1">
    <property type="entry name" value="ANTI-SIGMA-K FACTOR RSKA"/>
    <property type="match status" value="1"/>
</dbReference>
<gene>
    <name evidence="2" type="ORF">LT85_0714</name>
</gene>
<dbReference type="OrthoDB" id="8617430at2"/>
<dbReference type="AlphaFoldDB" id="A0A0A1F889"/>
<dbReference type="InterPro" id="IPR051474">
    <property type="entry name" value="Anti-sigma-K/W_factor"/>
</dbReference>
<protein>
    <recommendedName>
        <fullName evidence="1">Anti-sigma K factor RskA C-terminal domain-containing protein</fullName>
    </recommendedName>
</protein>
<dbReference type="Proteomes" id="UP000030302">
    <property type="component" value="Chromosome"/>
</dbReference>
<keyword evidence="3" id="KW-1185">Reference proteome</keyword>
<dbReference type="GO" id="GO:0005886">
    <property type="term" value="C:plasma membrane"/>
    <property type="evidence" value="ECO:0007669"/>
    <property type="project" value="InterPro"/>
</dbReference>
<feature type="domain" description="Anti-sigma K factor RskA C-terminal" evidence="1">
    <location>
        <begin position="106"/>
        <end position="233"/>
    </location>
</feature>
<dbReference type="EMBL" id="CP009962">
    <property type="protein sequence ID" value="AIY39874.1"/>
    <property type="molecule type" value="Genomic_DNA"/>
</dbReference>
<proteinExistence type="predicted"/>
<evidence type="ECO:0000313" key="3">
    <source>
        <dbReference type="Proteomes" id="UP000030302"/>
    </source>
</evidence>
<dbReference type="InterPro" id="IPR018764">
    <property type="entry name" value="RskA_C"/>
</dbReference>
<dbReference type="HOGENOM" id="CLU_075065_0_0_4"/>
<dbReference type="GO" id="GO:0016989">
    <property type="term" value="F:sigma factor antagonist activity"/>
    <property type="evidence" value="ECO:0007669"/>
    <property type="project" value="TreeGrafter"/>
</dbReference>